<dbReference type="InterPro" id="IPR005163">
    <property type="entry name" value="Tri_helical_YiiM-like"/>
</dbReference>
<feature type="domain" description="MOSC" evidence="1">
    <location>
        <begin position="30"/>
        <end position="164"/>
    </location>
</feature>
<dbReference type="Pfam" id="PF03473">
    <property type="entry name" value="MOSC"/>
    <property type="match status" value="1"/>
</dbReference>
<organism evidence="2 3">
    <name type="scientific">Paenibacillus mucilaginosus K02</name>
    <dbReference type="NCBI Taxonomy" id="997761"/>
    <lineage>
        <taxon>Bacteria</taxon>
        <taxon>Bacillati</taxon>
        <taxon>Bacillota</taxon>
        <taxon>Bacilli</taxon>
        <taxon>Bacillales</taxon>
        <taxon>Paenibacillaceae</taxon>
        <taxon>Paenibacillus</taxon>
    </lineage>
</organism>
<evidence type="ECO:0000313" key="2">
    <source>
        <dbReference type="EMBL" id="AFH65194.1"/>
    </source>
</evidence>
<reference evidence="2 3" key="1">
    <citation type="submission" date="2013-06" db="EMBL/GenBank/DDBJ databases">
        <title>Complete genome sequence of Paenibacillus mucilaginosus K02.</title>
        <authorList>
            <person name="Xiao B."/>
            <person name="Sun L."/>
            <person name="Xiao L."/>
            <person name="Lian B."/>
        </authorList>
    </citation>
    <scope>NUCLEOTIDE SEQUENCE [LARGE SCALE GENOMIC DNA]</scope>
    <source>
        <strain evidence="2 3">K02</strain>
    </source>
</reference>
<dbReference type="RefSeq" id="WP_014652595.1">
    <property type="nucleotide sequence ID" value="NC_017672.3"/>
</dbReference>
<dbReference type="GO" id="GO:0030170">
    <property type="term" value="F:pyridoxal phosphate binding"/>
    <property type="evidence" value="ECO:0007669"/>
    <property type="project" value="InterPro"/>
</dbReference>
<protein>
    <recommendedName>
        <fullName evidence="1">MOSC domain-containing protein</fullName>
    </recommendedName>
</protein>
<accession>I0BS47</accession>
<sequence length="229" mass="25378">MKTEVISLNTGLPESLPYRGREVSTGIRKHPVREPAALLREGLAGDGQADLVHHGGLDKAVCVYPWEHYAFWAKELEQQLGFGAFGENLTLHGLQEASVCIGDMFRLGTALVQVSQPRQPCFKLSVRYGRPDLPLLMQETGFTGWYFRVLEEGRVHAPCPLELTERPSPGWTVSEANRIMHRDTDDMTGTAELLAVPALSASWRATLQRRLEGIPTDPAARLHGSQGLR</sequence>
<evidence type="ECO:0000313" key="3">
    <source>
        <dbReference type="Proteomes" id="UP000007392"/>
    </source>
</evidence>
<dbReference type="PANTHER" id="PTHR30212">
    <property type="entry name" value="PROTEIN YIIM"/>
    <property type="match status" value="1"/>
</dbReference>
<dbReference type="GO" id="GO:0003824">
    <property type="term" value="F:catalytic activity"/>
    <property type="evidence" value="ECO:0007669"/>
    <property type="project" value="InterPro"/>
</dbReference>
<dbReference type="Proteomes" id="UP000007392">
    <property type="component" value="Chromosome"/>
</dbReference>
<dbReference type="KEGG" id="pmw:B2K_31550"/>
<dbReference type="PROSITE" id="PS51340">
    <property type="entry name" value="MOSC"/>
    <property type="match status" value="1"/>
</dbReference>
<dbReference type="AlphaFoldDB" id="I0BS47"/>
<dbReference type="OrthoDB" id="9786134at2"/>
<dbReference type="GO" id="GO:0030151">
    <property type="term" value="F:molybdenum ion binding"/>
    <property type="evidence" value="ECO:0007669"/>
    <property type="project" value="InterPro"/>
</dbReference>
<dbReference type="InterPro" id="IPR052353">
    <property type="entry name" value="Benzoxazolinone_Detox_Enz"/>
</dbReference>
<dbReference type="InterPro" id="IPR005302">
    <property type="entry name" value="MoCF_Sase_C"/>
</dbReference>
<dbReference type="Gene3D" id="2.40.33.20">
    <property type="entry name" value="PK beta-barrel domain-like"/>
    <property type="match status" value="1"/>
</dbReference>
<dbReference type="PATRIC" id="fig|997761.3.peg.6326"/>
<dbReference type="EMBL" id="CP003422">
    <property type="protein sequence ID" value="AFH65194.1"/>
    <property type="molecule type" value="Genomic_DNA"/>
</dbReference>
<dbReference type="SUPFAM" id="SSF50800">
    <property type="entry name" value="PK beta-barrel domain-like"/>
    <property type="match status" value="1"/>
</dbReference>
<dbReference type="PANTHER" id="PTHR30212:SF4">
    <property type="entry name" value="MOSC DOMAIN-CONTAINING PROTEIN"/>
    <property type="match status" value="1"/>
</dbReference>
<gene>
    <name evidence="2" type="ORF">B2K_31550</name>
</gene>
<dbReference type="HOGENOM" id="CLU_082566_1_0_9"/>
<dbReference type="Pfam" id="PF03475">
    <property type="entry name" value="YiiM_3-alpha"/>
    <property type="match status" value="1"/>
</dbReference>
<name>I0BS47_9BACL</name>
<proteinExistence type="predicted"/>
<evidence type="ECO:0000259" key="1">
    <source>
        <dbReference type="PROSITE" id="PS51340"/>
    </source>
</evidence>
<dbReference type="InterPro" id="IPR011037">
    <property type="entry name" value="Pyrv_Knase-like_insert_dom_sf"/>
</dbReference>